<comment type="caution">
    <text evidence="1">The sequence shown here is derived from an EMBL/GenBank/DDBJ whole genome shotgun (WGS) entry which is preliminary data.</text>
</comment>
<sequence length="116" mass="13182">MAKTMEKVDIAIGEHEFVITIKNKEIEAYKDLINKVNISLQQATAFKESIELLKDNIELFLGEGTFEKVFSSCEYSMLKTMNIMFVILEAVGNKIFEGETVEIPTEEMVEGEILPE</sequence>
<name>W7BY06_9LIST</name>
<accession>W7BY06</accession>
<dbReference type="EMBL" id="AODE01000019">
    <property type="protein sequence ID" value="EUJ29605.1"/>
    <property type="molecule type" value="Genomic_DNA"/>
</dbReference>
<dbReference type="PATRIC" id="fig|1265820.5.peg.2088"/>
<proteinExistence type="predicted"/>
<evidence type="ECO:0000313" key="2">
    <source>
        <dbReference type="Proteomes" id="UP000019254"/>
    </source>
</evidence>
<keyword evidence="2" id="KW-1185">Reference proteome</keyword>
<protein>
    <submittedName>
        <fullName evidence="1">Uncharacterized protein</fullName>
    </submittedName>
</protein>
<organism evidence="1 2">
    <name type="scientific">Listeria cornellensis FSL F6-0969</name>
    <dbReference type="NCBI Taxonomy" id="1265820"/>
    <lineage>
        <taxon>Bacteria</taxon>
        <taxon>Bacillati</taxon>
        <taxon>Bacillota</taxon>
        <taxon>Bacilli</taxon>
        <taxon>Bacillales</taxon>
        <taxon>Listeriaceae</taxon>
        <taxon>Listeria</taxon>
    </lineage>
</organism>
<reference evidence="1 2" key="1">
    <citation type="journal article" date="2014" name="Int. J. Syst. Evol. Microbiol.">
        <title>Listeria floridensis sp. nov., Listeria aquatica sp. nov., Listeria cornellensis sp. nov., Listeria riparia sp. nov. and Listeria grandensis sp. nov., from agricultural and natural environments.</title>
        <authorList>
            <person name="den Bakker H.C."/>
            <person name="Warchocki S."/>
            <person name="Wright E.M."/>
            <person name="Allred A.F."/>
            <person name="Ahlstrom C."/>
            <person name="Manuel C.S."/>
            <person name="Stasiewicz M.J."/>
            <person name="Burrell A."/>
            <person name="Roof S."/>
            <person name="Strawn L."/>
            <person name="Fortes E.D."/>
            <person name="Nightingale K.K."/>
            <person name="Kephart D."/>
            <person name="Wiedmann M."/>
        </authorList>
    </citation>
    <scope>NUCLEOTIDE SEQUENCE [LARGE SCALE GENOMIC DNA]</scope>
    <source>
        <strain evidence="2">FSL F6-969</strain>
    </source>
</reference>
<dbReference type="AlphaFoldDB" id="W7BY06"/>
<dbReference type="STRING" id="1265820.PCORN_10642"/>
<evidence type="ECO:0000313" key="1">
    <source>
        <dbReference type="EMBL" id="EUJ29605.1"/>
    </source>
</evidence>
<gene>
    <name evidence="1" type="ORF">PCORN_10642</name>
</gene>
<dbReference type="Proteomes" id="UP000019254">
    <property type="component" value="Unassembled WGS sequence"/>
</dbReference>
<dbReference type="OrthoDB" id="2971361at2"/>
<dbReference type="RefSeq" id="WP_036079560.1">
    <property type="nucleotide sequence ID" value="NZ_AODE01000019.1"/>
</dbReference>